<reference evidence="1" key="1">
    <citation type="submission" date="2014-11" db="EMBL/GenBank/DDBJ databases">
        <authorList>
            <person name="Amaro Gonzalez C."/>
        </authorList>
    </citation>
    <scope>NUCLEOTIDE SEQUENCE</scope>
</reference>
<evidence type="ECO:0000313" key="1">
    <source>
        <dbReference type="EMBL" id="JAH99647.1"/>
    </source>
</evidence>
<organism evidence="1">
    <name type="scientific">Anguilla anguilla</name>
    <name type="common">European freshwater eel</name>
    <name type="synonym">Muraena anguilla</name>
    <dbReference type="NCBI Taxonomy" id="7936"/>
    <lineage>
        <taxon>Eukaryota</taxon>
        <taxon>Metazoa</taxon>
        <taxon>Chordata</taxon>
        <taxon>Craniata</taxon>
        <taxon>Vertebrata</taxon>
        <taxon>Euteleostomi</taxon>
        <taxon>Actinopterygii</taxon>
        <taxon>Neopterygii</taxon>
        <taxon>Teleostei</taxon>
        <taxon>Anguilliformes</taxon>
        <taxon>Anguillidae</taxon>
        <taxon>Anguilla</taxon>
    </lineage>
</organism>
<protein>
    <submittedName>
        <fullName evidence="1">Uncharacterized protein</fullName>
    </submittedName>
</protein>
<sequence>MQSPVPGRFGPFRMHKLSRTKKTATVRFPREYCVK</sequence>
<accession>A0A0E9XA56</accession>
<proteinExistence type="predicted"/>
<dbReference type="EMBL" id="GBXM01008930">
    <property type="protein sequence ID" value="JAH99647.1"/>
    <property type="molecule type" value="Transcribed_RNA"/>
</dbReference>
<name>A0A0E9XA56_ANGAN</name>
<reference evidence="1" key="2">
    <citation type="journal article" date="2015" name="Fish Shellfish Immunol.">
        <title>Early steps in the European eel (Anguilla anguilla)-Vibrio vulnificus interaction in the gills: Role of the RtxA13 toxin.</title>
        <authorList>
            <person name="Callol A."/>
            <person name="Pajuelo D."/>
            <person name="Ebbesson L."/>
            <person name="Teles M."/>
            <person name="MacKenzie S."/>
            <person name="Amaro C."/>
        </authorList>
    </citation>
    <scope>NUCLEOTIDE SEQUENCE</scope>
</reference>
<dbReference type="AlphaFoldDB" id="A0A0E9XA56"/>